<organism evidence="1 2">
    <name type="scientific">Alterirhizorhabdus solaris</name>
    <dbReference type="NCBI Taxonomy" id="2529389"/>
    <lineage>
        <taxon>Bacteria</taxon>
        <taxon>Pseudomonadati</taxon>
        <taxon>Pseudomonadota</taxon>
        <taxon>Alphaproteobacteria</taxon>
        <taxon>Sphingomonadales</taxon>
        <taxon>Rhizorhabdaceae</taxon>
        <taxon>Alterirhizorhabdus</taxon>
    </lineage>
</organism>
<protein>
    <submittedName>
        <fullName evidence="1">Uncharacterized protein</fullName>
    </submittedName>
</protein>
<dbReference type="AlphaFoldDB" id="A0A558QXI1"/>
<comment type="caution">
    <text evidence="1">The sequence shown here is derived from an EMBL/GenBank/DDBJ whole genome shotgun (WGS) entry which is preliminary data.</text>
</comment>
<dbReference type="Proteomes" id="UP000318681">
    <property type="component" value="Unassembled WGS sequence"/>
</dbReference>
<keyword evidence="2" id="KW-1185">Reference proteome</keyword>
<dbReference type="OrthoDB" id="7582968at2"/>
<evidence type="ECO:0000313" key="2">
    <source>
        <dbReference type="Proteomes" id="UP000318681"/>
    </source>
</evidence>
<dbReference type="EMBL" id="VNIM01000077">
    <property type="protein sequence ID" value="TVV71864.1"/>
    <property type="molecule type" value="Genomic_DNA"/>
</dbReference>
<name>A0A558QXI1_9SPHN</name>
<accession>A0A558QXI1</accession>
<sequence>MRAALIALVVIVLIAIVAVATGFVNLSGDAGKLPEVSVNGGRAPTVDADVGKVVVGTKETAVDVPKVEVGTTKETIDVPVVGVQKADGK</sequence>
<reference evidence="1 2" key="1">
    <citation type="submission" date="2019-07" db="EMBL/GenBank/DDBJ databases">
        <title>Sphingomonas solaris sp. nov., isolated from a solar panel from Boston, Massachusetts.</title>
        <authorList>
            <person name="Tanner K."/>
            <person name="Pascual J."/>
            <person name="Mancuso C."/>
            <person name="Pereto J."/>
            <person name="Khalil A."/>
            <person name="Vilanova C."/>
        </authorList>
    </citation>
    <scope>NUCLEOTIDE SEQUENCE [LARGE SCALE GENOMIC DNA]</scope>
    <source>
        <strain evidence="1 2">R4DWN</strain>
    </source>
</reference>
<evidence type="ECO:0000313" key="1">
    <source>
        <dbReference type="EMBL" id="TVV71864.1"/>
    </source>
</evidence>
<dbReference type="RefSeq" id="WP_145154121.1">
    <property type="nucleotide sequence ID" value="NZ_VNIM01000077.1"/>
</dbReference>
<gene>
    <name evidence="1" type="ORF">FOY91_15865</name>
</gene>
<proteinExistence type="predicted"/>